<comment type="caution">
    <text evidence="2">The sequence shown here is derived from an EMBL/GenBank/DDBJ whole genome shotgun (WGS) entry which is preliminary data.</text>
</comment>
<evidence type="ECO:0000256" key="1">
    <source>
        <dbReference type="SAM" id="Phobius"/>
    </source>
</evidence>
<organism evidence="2 3">
    <name type="scientific">Cerasicoccus arenae</name>
    <dbReference type="NCBI Taxonomy" id="424488"/>
    <lineage>
        <taxon>Bacteria</taxon>
        <taxon>Pseudomonadati</taxon>
        <taxon>Verrucomicrobiota</taxon>
        <taxon>Opitutia</taxon>
        <taxon>Puniceicoccales</taxon>
        <taxon>Cerasicoccaceae</taxon>
        <taxon>Cerasicoccus</taxon>
    </lineage>
</organism>
<feature type="transmembrane region" description="Helical" evidence="1">
    <location>
        <begin position="75"/>
        <end position="99"/>
    </location>
</feature>
<dbReference type="RefSeq" id="WP_189517281.1">
    <property type="nucleotide sequence ID" value="NZ_BMXG01000030.1"/>
</dbReference>
<feature type="transmembrane region" description="Helical" evidence="1">
    <location>
        <begin position="21"/>
        <end position="41"/>
    </location>
</feature>
<reference evidence="2" key="1">
    <citation type="journal article" date="2014" name="Int. J. Syst. Evol. Microbiol.">
        <title>Complete genome sequence of Corynebacterium casei LMG S-19264T (=DSM 44701T), isolated from a smear-ripened cheese.</title>
        <authorList>
            <consortium name="US DOE Joint Genome Institute (JGI-PGF)"/>
            <person name="Walter F."/>
            <person name="Albersmeier A."/>
            <person name="Kalinowski J."/>
            <person name="Ruckert C."/>
        </authorList>
    </citation>
    <scope>NUCLEOTIDE SEQUENCE</scope>
    <source>
        <strain evidence="2">KCTC 12870</strain>
    </source>
</reference>
<evidence type="ECO:0008006" key="4">
    <source>
        <dbReference type="Google" id="ProtNLM"/>
    </source>
</evidence>
<gene>
    <name evidence="2" type="ORF">GCM10007047_32770</name>
</gene>
<evidence type="ECO:0000313" key="2">
    <source>
        <dbReference type="EMBL" id="GHC12869.1"/>
    </source>
</evidence>
<keyword evidence="3" id="KW-1185">Reference proteome</keyword>
<dbReference type="Proteomes" id="UP000642829">
    <property type="component" value="Unassembled WGS sequence"/>
</dbReference>
<protein>
    <recommendedName>
        <fullName evidence="4">Cytochrome c oxidase subunit IV</fullName>
    </recommendedName>
</protein>
<accession>A0A8J3DIS6</accession>
<name>A0A8J3DIS6_9BACT</name>
<keyword evidence="1" id="KW-1133">Transmembrane helix</keyword>
<reference evidence="2" key="2">
    <citation type="submission" date="2020-09" db="EMBL/GenBank/DDBJ databases">
        <authorList>
            <person name="Sun Q."/>
            <person name="Kim S."/>
        </authorList>
    </citation>
    <scope>NUCLEOTIDE SEQUENCE</scope>
    <source>
        <strain evidence="2">KCTC 12870</strain>
    </source>
</reference>
<sequence length="121" mass="13540">MSHATTWKEAAILENARYHTFFNLAMFLAVLTGIEIVIIFLPWASWLVMSMLVVLSVIKFFAVILWFMHLIYDKITLFWLFLTGMVLATGTMIALVALFSVDNVDFGSIAAVGQYAVTALA</sequence>
<keyword evidence="1" id="KW-0812">Transmembrane</keyword>
<keyword evidence="1" id="KW-0472">Membrane</keyword>
<proteinExistence type="predicted"/>
<dbReference type="EMBL" id="BMXG01000030">
    <property type="protein sequence ID" value="GHC12869.1"/>
    <property type="molecule type" value="Genomic_DNA"/>
</dbReference>
<evidence type="ECO:0000313" key="3">
    <source>
        <dbReference type="Proteomes" id="UP000642829"/>
    </source>
</evidence>
<dbReference type="AlphaFoldDB" id="A0A8J3DIS6"/>
<feature type="transmembrane region" description="Helical" evidence="1">
    <location>
        <begin position="47"/>
        <end position="68"/>
    </location>
</feature>